<evidence type="ECO:0000313" key="2">
    <source>
        <dbReference type="Proteomes" id="UP001597601"/>
    </source>
</evidence>
<accession>A0ABW5XUI6</accession>
<organism evidence="1 2">
    <name type="scientific">Mucilaginibacter antarcticus</name>
    <dbReference type="NCBI Taxonomy" id="1855725"/>
    <lineage>
        <taxon>Bacteria</taxon>
        <taxon>Pseudomonadati</taxon>
        <taxon>Bacteroidota</taxon>
        <taxon>Sphingobacteriia</taxon>
        <taxon>Sphingobacteriales</taxon>
        <taxon>Sphingobacteriaceae</taxon>
        <taxon>Mucilaginibacter</taxon>
    </lineage>
</organism>
<reference evidence="2" key="1">
    <citation type="journal article" date="2019" name="Int. J. Syst. Evol. Microbiol.">
        <title>The Global Catalogue of Microorganisms (GCM) 10K type strain sequencing project: providing services to taxonomists for standard genome sequencing and annotation.</title>
        <authorList>
            <consortium name="The Broad Institute Genomics Platform"/>
            <consortium name="The Broad Institute Genome Sequencing Center for Infectious Disease"/>
            <person name="Wu L."/>
            <person name="Ma J."/>
        </authorList>
    </citation>
    <scope>NUCLEOTIDE SEQUENCE [LARGE SCALE GENOMIC DNA]</scope>
    <source>
        <strain evidence="2">KCTC 52232</strain>
    </source>
</reference>
<proteinExistence type="predicted"/>
<gene>
    <name evidence="1" type="ORF">ACFSYC_18080</name>
</gene>
<protein>
    <submittedName>
        <fullName evidence="1">Uncharacterized protein</fullName>
    </submittedName>
</protein>
<name>A0ABW5XUI6_9SPHI</name>
<dbReference type="EMBL" id="JBHUON010000030">
    <property type="protein sequence ID" value="MFD2866611.1"/>
    <property type="molecule type" value="Genomic_DNA"/>
</dbReference>
<comment type="caution">
    <text evidence="1">The sequence shown here is derived from an EMBL/GenBank/DDBJ whole genome shotgun (WGS) entry which is preliminary data.</text>
</comment>
<dbReference type="RefSeq" id="WP_377130253.1">
    <property type="nucleotide sequence ID" value="NZ_JBHUHN010000001.1"/>
</dbReference>
<dbReference type="Proteomes" id="UP001597601">
    <property type="component" value="Unassembled WGS sequence"/>
</dbReference>
<sequence>MEQQTEAMLTGTDGPVSGTITHITYGEHRNAYRFDSVDNTLHLVVIPNDTGNWQRIAGSEPYLSGWVDELAEQIAKIRS</sequence>
<keyword evidence="2" id="KW-1185">Reference proteome</keyword>
<evidence type="ECO:0000313" key="1">
    <source>
        <dbReference type="EMBL" id="MFD2866611.1"/>
    </source>
</evidence>